<evidence type="ECO:0000256" key="5">
    <source>
        <dbReference type="ARBA" id="ARBA00022989"/>
    </source>
</evidence>
<dbReference type="Pfam" id="PF00691">
    <property type="entry name" value="OmpA"/>
    <property type="match status" value="1"/>
</dbReference>
<dbReference type="InterPro" id="IPR025713">
    <property type="entry name" value="MotB-like_N_dom"/>
</dbReference>
<evidence type="ECO:0000256" key="4">
    <source>
        <dbReference type="ARBA" id="ARBA00022692"/>
    </source>
</evidence>
<dbReference type="EMBL" id="JAGSND010000003">
    <property type="protein sequence ID" value="MBR0597539.1"/>
    <property type="molecule type" value="Genomic_DNA"/>
</dbReference>
<keyword evidence="8" id="KW-0175">Coiled coil</keyword>
<dbReference type="Gene3D" id="3.30.1330.60">
    <property type="entry name" value="OmpA-like domain"/>
    <property type="match status" value="1"/>
</dbReference>
<comment type="similarity">
    <text evidence="2">Belongs to the MotB family.</text>
</comment>
<comment type="caution">
    <text evidence="10">The sequence shown here is derived from an EMBL/GenBank/DDBJ whole genome shotgun (WGS) entry which is preliminary data.</text>
</comment>
<keyword evidence="4" id="KW-0812">Transmembrane</keyword>
<dbReference type="GO" id="GO:0005886">
    <property type="term" value="C:plasma membrane"/>
    <property type="evidence" value="ECO:0007669"/>
    <property type="project" value="UniProtKB-SubCell"/>
</dbReference>
<dbReference type="PANTHER" id="PTHR30329">
    <property type="entry name" value="STATOR ELEMENT OF FLAGELLAR MOTOR COMPLEX"/>
    <property type="match status" value="1"/>
</dbReference>
<dbReference type="PANTHER" id="PTHR30329:SF21">
    <property type="entry name" value="LIPOPROTEIN YIAD-RELATED"/>
    <property type="match status" value="1"/>
</dbReference>
<evidence type="ECO:0000256" key="7">
    <source>
        <dbReference type="PROSITE-ProRule" id="PRU00473"/>
    </source>
</evidence>
<dbReference type="SUPFAM" id="SSF103088">
    <property type="entry name" value="OmpA-like"/>
    <property type="match status" value="1"/>
</dbReference>
<dbReference type="Proteomes" id="UP000675664">
    <property type="component" value="Unassembled WGS sequence"/>
</dbReference>
<sequence length="259" mass="29516">MARSRQKSKVNKDAWLNTYADMITLILVFFILLFSMSSLDQEKYKLLVKAFTADPQTLEQISLEESDIKAGNPDVAPGGKEGEQIEDIKDLDDLYEYLKAYVETNNLQKSVQVERGENIVFVRFMSTLFFEADRAVLKEGGKEILDFVGQALRNVEPNIKYIRIDGHTAEAAPGTSTVDNRELSTDRANAVLKYFEDRYIQNPAKLMAVGYGMFRPVAPNDSEVNRAKNRRVEILVAKEDNLQEELDKIYELSDEIKDE</sequence>
<evidence type="ECO:0000256" key="2">
    <source>
        <dbReference type="ARBA" id="ARBA00008914"/>
    </source>
</evidence>
<evidence type="ECO:0000313" key="10">
    <source>
        <dbReference type="EMBL" id="MBR0597539.1"/>
    </source>
</evidence>
<reference evidence="10" key="1">
    <citation type="submission" date="2021-04" db="EMBL/GenBank/DDBJ databases">
        <title>Sinoanaerobacter chloroacetimidivorans sp. nov., an obligate anaerobic bacterium isolated from anaerobic sludge.</title>
        <authorList>
            <person name="Bao Y."/>
        </authorList>
    </citation>
    <scope>NUCLEOTIDE SEQUENCE</scope>
    <source>
        <strain evidence="10">BAD-6</strain>
    </source>
</reference>
<keyword evidence="5" id="KW-1133">Transmembrane helix</keyword>
<dbReference type="Pfam" id="PF13677">
    <property type="entry name" value="MotB_plug"/>
    <property type="match status" value="1"/>
</dbReference>
<dbReference type="InterPro" id="IPR050330">
    <property type="entry name" value="Bact_OuterMem_StrucFunc"/>
</dbReference>
<evidence type="ECO:0000256" key="1">
    <source>
        <dbReference type="ARBA" id="ARBA00004162"/>
    </source>
</evidence>
<dbReference type="InterPro" id="IPR006665">
    <property type="entry name" value="OmpA-like"/>
</dbReference>
<evidence type="ECO:0000256" key="3">
    <source>
        <dbReference type="ARBA" id="ARBA00022475"/>
    </source>
</evidence>
<feature type="domain" description="OmpA-like" evidence="9">
    <location>
        <begin position="117"/>
        <end position="240"/>
    </location>
</feature>
<comment type="subcellular location">
    <subcellularLocation>
        <location evidence="1">Cell membrane</location>
        <topology evidence="1">Single-pass membrane protein</topology>
    </subcellularLocation>
</comment>
<dbReference type="AlphaFoldDB" id="A0A8J7VYR5"/>
<evidence type="ECO:0000256" key="6">
    <source>
        <dbReference type="ARBA" id="ARBA00023136"/>
    </source>
</evidence>
<feature type="coiled-coil region" evidence="8">
    <location>
        <begin position="225"/>
        <end position="259"/>
    </location>
</feature>
<keyword evidence="6 7" id="KW-0472">Membrane</keyword>
<dbReference type="InterPro" id="IPR036737">
    <property type="entry name" value="OmpA-like_sf"/>
</dbReference>
<gene>
    <name evidence="10" type="ORF">KCX82_06630</name>
</gene>
<protein>
    <submittedName>
        <fullName evidence="10">OmpA family protein</fullName>
    </submittedName>
</protein>
<accession>A0A8J7VYR5</accession>
<name>A0A8J7VYR5_9FIRM</name>
<evidence type="ECO:0000256" key="8">
    <source>
        <dbReference type="SAM" id="Coils"/>
    </source>
</evidence>
<evidence type="ECO:0000313" key="11">
    <source>
        <dbReference type="Proteomes" id="UP000675664"/>
    </source>
</evidence>
<dbReference type="CDD" id="cd07185">
    <property type="entry name" value="OmpA_C-like"/>
    <property type="match status" value="1"/>
</dbReference>
<dbReference type="PROSITE" id="PS51123">
    <property type="entry name" value="OMPA_2"/>
    <property type="match status" value="1"/>
</dbReference>
<keyword evidence="3" id="KW-1003">Cell membrane</keyword>
<proteinExistence type="inferred from homology"/>
<keyword evidence="11" id="KW-1185">Reference proteome</keyword>
<organism evidence="10 11">
    <name type="scientific">Sinanaerobacter chloroacetimidivorans</name>
    <dbReference type="NCBI Taxonomy" id="2818044"/>
    <lineage>
        <taxon>Bacteria</taxon>
        <taxon>Bacillati</taxon>
        <taxon>Bacillota</taxon>
        <taxon>Clostridia</taxon>
        <taxon>Peptostreptococcales</taxon>
        <taxon>Anaerovoracaceae</taxon>
        <taxon>Sinanaerobacter</taxon>
    </lineage>
</organism>
<reference evidence="10" key="2">
    <citation type="submission" date="2021-04" db="EMBL/GenBank/DDBJ databases">
        <authorList>
            <person name="Liu J."/>
        </authorList>
    </citation>
    <scope>NUCLEOTIDE SEQUENCE</scope>
    <source>
        <strain evidence="10">BAD-6</strain>
    </source>
</reference>
<evidence type="ECO:0000259" key="9">
    <source>
        <dbReference type="PROSITE" id="PS51123"/>
    </source>
</evidence>
<dbReference type="RefSeq" id="WP_227017669.1">
    <property type="nucleotide sequence ID" value="NZ_JAGSND010000003.1"/>
</dbReference>